<dbReference type="SUPFAM" id="SSF51182">
    <property type="entry name" value="RmlC-like cupins"/>
    <property type="match status" value="1"/>
</dbReference>
<sequence length="145" mass="15531">MSEGRPDRPQPIALNRYDLAGQLARLRSEAPLREHGRDALTLVRDPGFTLLLVALKAGSGLPDHTAPGPISVLALDGRVAFTSQGERLELGPHELVTLPARVPHEVMALEDSAILITIAVPVTHTDPLGLQSERRVDAQQSSSQG</sequence>
<dbReference type="CDD" id="cd02230">
    <property type="entry name" value="cupin_HP0902-like"/>
    <property type="match status" value="1"/>
</dbReference>
<dbReference type="RefSeq" id="WP_285520899.1">
    <property type="nucleotide sequence ID" value="NZ_JASNGB010000006.1"/>
</dbReference>
<dbReference type="Proteomes" id="UP001302059">
    <property type="component" value="Unassembled WGS sequence"/>
</dbReference>
<accession>A0ABT7JCU0</accession>
<protein>
    <submittedName>
        <fullName evidence="1">Cupin domain-containing protein</fullName>
    </submittedName>
</protein>
<organism evidence="1 2">
    <name type="scientific">Deinococcus rhizophilus</name>
    <dbReference type="NCBI Taxonomy" id="3049544"/>
    <lineage>
        <taxon>Bacteria</taxon>
        <taxon>Thermotogati</taxon>
        <taxon>Deinococcota</taxon>
        <taxon>Deinococci</taxon>
        <taxon>Deinococcales</taxon>
        <taxon>Deinococcaceae</taxon>
        <taxon>Deinococcus</taxon>
    </lineage>
</organism>
<dbReference type="InterPro" id="IPR011051">
    <property type="entry name" value="RmlC_Cupin_sf"/>
</dbReference>
<keyword evidence="2" id="KW-1185">Reference proteome</keyword>
<dbReference type="PANTHER" id="PTHR37694:SF1">
    <property type="entry name" value="SLR8022 PROTEIN"/>
    <property type="match status" value="1"/>
</dbReference>
<name>A0ABT7JCU0_9DEIO</name>
<gene>
    <name evidence="1" type="ORF">QOL99_01770</name>
</gene>
<dbReference type="PANTHER" id="PTHR37694">
    <property type="entry name" value="SLR8022 PROTEIN"/>
    <property type="match status" value="1"/>
</dbReference>
<evidence type="ECO:0000313" key="1">
    <source>
        <dbReference type="EMBL" id="MDL2342869.1"/>
    </source>
</evidence>
<reference evidence="1 2" key="1">
    <citation type="submission" date="2023-05" db="EMBL/GenBank/DDBJ databases">
        <authorList>
            <person name="Gao F."/>
        </authorList>
    </citation>
    <scope>NUCLEOTIDE SEQUENCE [LARGE SCALE GENOMIC DNA]</scope>
    <source>
        <strain evidence="1 2">MIMF12</strain>
    </source>
</reference>
<dbReference type="InterPro" id="IPR014710">
    <property type="entry name" value="RmlC-like_jellyroll"/>
</dbReference>
<dbReference type="Gene3D" id="2.60.120.10">
    <property type="entry name" value="Jelly Rolls"/>
    <property type="match status" value="1"/>
</dbReference>
<dbReference type="EMBL" id="JASNGB010000006">
    <property type="protein sequence ID" value="MDL2342869.1"/>
    <property type="molecule type" value="Genomic_DNA"/>
</dbReference>
<evidence type="ECO:0000313" key="2">
    <source>
        <dbReference type="Proteomes" id="UP001302059"/>
    </source>
</evidence>
<proteinExistence type="predicted"/>
<comment type="caution">
    <text evidence="1">The sequence shown here is derived from an EMBL/GenBank/DDBJ whole genome shotgun (WGS) entry which is preliminary data.</text>
</comment>